<dbReference type="Proteomes" id="UP000325440">
    <property type="component" value="Unassembled WGS sequence"/>
</dbReference>
<keyword evidence="2" id="KW-1185">Reference proteome</keyword>
<sequence>MDYCKRTNENNRSIRRRTEKISWTYRITNEEVLEKLSERKSIYRKASKEQRTQQSDHCFSFMSCGVVLLKSIVVHAVTNQKWNQNICYHGPIMLSIDGYGCSSIFFDKEQFNDCFRKNSGSKSHVLIVKRFVN</sequence>
<gene>
    <name evidence="1" type="ORF">CINCED_3A017140</name>
</gene>
<dbReference type="EMBL" id="CABPRJ010001457">
    <property type="protein sequence ID" value="VVC37871.1"/>
    <property type="molecule type" value="Genomic_DNA"/>
</dbReference>
<accession>A0A5E4N244</accession>
<name>A0A5E4N244_9HEMI</name>
<dbReference type="AlphaFoldDB" id="A0A5E4N244"/>
<protein>
    <submittedName>
        <fullName evidence="1">Uncharacterized protein</fullName>
    </submittedName>
</protein>
<evidence type="ECO:0000313" key="1">
    <source>
        <dbReference type="EMBL" id="VVC37871.1"/>
    </source>
</evidence>
<organism evidence="1 2">
    <name type="scientific">Cinara cedri</name>
    <dbReference type="NCBI Taxonomy" id="506608"/>
    <lineage>
        <taxon>Eukaryota</taxon>
        <taxon>Metazoa</taxon>
        <taxon>Ecdysozoa</taxon>
        <taxon>Arthropoda</taxon>
        <taxon>Hexapoda</taxon>
        <taxon>Insecta</taxon>
        <taxon>Pterygota</taxon>
        <taxon>Neoptera</taxon>
        <taxon>Paraneoptera</taxon>
        <taxon>Hemiptera</taxon>
        <taxon>Sternorrhyncha</taxon>
        <taxon>Aphidomorpha</taxon>
        <taxon>Aphidoidea</taxon>
        <taxon>Aphididae</taxon>
        <taxon>Lachninae</taxon>
        <taxon>Cinara</taxon>
    </lineage>
</organism>
<reference evidence="1 2" key="1">
    <citation type="submission" date="2019-08" db="EMBL/GenBank/DDBJ databases">
        <authorList>
            <person name="Alioto T."/>
            <person name="Alioto T."/>
            <person name="Gomez Garrido J."/>
        </authorList>
    </citation>
    <scope>NUCLEOTIDE SEQUENCE [LARGE SCALE GENOMIC DNA]</scope>
</reference>
<evidence type="ECO:0000313" key="2">
    <source>
        <dbReference type="Proteomes" id="UP000325440"/>
    </source>
</evidence>
<proteinExistence type="predicted"/>